<reference evidence="1" key="1">
    <citation type="submission" date="2013-12" db="EMBL/GenBank/DDBJ databases">
        <title>A Varibaculum cambriense genome reconstructed from a premature infant gut community with otherwise low bacterial novelty that shifts toward anaerobic metabolism during the third week of life.</title>
        <authorList>
            <person name="Brown C.T."/>
            <person name="Sharon I."/>
            <person name="Thomas B.C."/>
            <person name="Castelle C.J."/>
            <person name="Morowitz M.J."/>
            <person name="Banfield J.F."/>
        </authorList>
    </citation>
    <scope>NUCLEOTIDE SEQUENCE</scope>
</reference>
<proteinExistence type="predicted"/>
<dbReference type="AlphaFoldDB" id="W1XJ89"/>
<organism evidence="1">
    <name type="scientific">human gut metagenome</name>
    <dbReference type="NCBI Taxonomy" id="408170"/>
    <lineage>
        <taxon>unclassified sequences</taxon>
        <taxon>metagenomes</taxon>
        <taxon>organismal metagenomes</taxon>
    </lineage>
</organism>
<sequence>MDSFELVVDSISFAYDKNQPNIFS</sequence>
<feature type="non-terminal residue" evidence="1">
    <location>
        <position position="24"/>
    </location>
</feature>
<dbReference type="EMBL" id="AZMM01016566">
    <property type="protein sequence ID" value="ETJ28884.1"/>
    <property type="molecule type" value="Genomic_DNA"/>
</dbReference>
<comment type="caution">
    <text evidence="1">The sequence shown here is derived from an EMBL/GenBank/DDBJ whole genome shotgun (WGS) entry which is preliminary data.</text>
</comment>
<accession>W1XJ89</accession>
<evidence type="ECO:0000313" key="1">
    <source>
        <dbReference type="EMBL" id="ETJ28884.1"/>
    </source>
</evidence>
<gene>
    <name evidence="1" type="ORF">Q604_UNBC16566G0001</name>
</gene>
<name>W1XJ89_9ZZZZ</name>
<protein>
    <submittedName>
        <fullName evidence="1">Uncharacterized protein</fullName>
    </submittedName>
</protein>